<evidence type="ECO:0000313" key="1">
    <source>
        <dbReference type="EMBL" id="RDB31721.1"/>
    </source>
</evidence>
<gene>
    <name evidence="1" type="ORF">HAT2_00101</name>
</gene>
<accession>A0A369KAU0</accession>
<dbReference type="AlphaFoldDB" id="A0A369KAU0"/>
<evidence type="ECO:0000313" key="2">
    <source>
        <dbReference type="Proteomes" id="UP000253816"/>
    </source>
</evidence>
<dbReference type="OrthoDB" id="21653at2"/>
<proteinExistence type="predicted"/>
<sequence length="353" mass="41103">MNRGKVLLIISFAYLMRLCAHEVPQPYHRLQDLQMTILEEVCRLFDLQSSGTASSCYTAIRNLYWSFSSPRRVLSKEEAAQLLYQIYEAIYHRLNASQDLDLIKLRPCLDADFLHVVLFFRERNGIGDSSIDLMRGWTTFERYNKNETNLLFKERRLLKEQLEDGTHPALMPEEADFFNRFDFTTHLLLRQPFGHLFAALPDLLDDELNELGIIQFRLEDRACNVCDSSFGAVRKIFCSGKWIDPHPFPKGNLQDAFVRAVEKILHVINTNEQWRPYLANYPFSVEDIELVLIPSVNHSNEESWLQSVYNVGKNILFMGHSSEGKDNFLVQVQFYPDAKEFVLSQYAREKSIS</sequence>
<organism evidence="1 2">
    <name type="scientific">Candidatus Similichlamydia laticola</name>
    <dbReference type="NCBI Taxonomy" id="2170265"/>
    <lineage>
        <taxon>Bacteria</taxon>
        <taxon>Pseudomonadati</taxon>
        <taxon>Chlamydiota</taxon>
        <taxon>Chlamydiia</taxon>
        <taxon>Parachlamydiales</taxon>
        <taxon>Candidatus Parilichlamydiaceae</taxon>
        <taxon>Candidatus Similichlamydia</taxon>
    </lineage>
</organism>
<dbReference type="Proteomes" id="UP000253816">
    <property type="component" value="Unassembled WGS sequence"/>
</dbReference>
<protein>
    <submittedName>
        <fullName evidence="1">Uncharacterized protein</fullName>
    </submittedName>
</protein>
<dbReference type="EMBL" id="QQBG01000008">
    <property type="protein sequence ID" value="RDB31721.1"/>
    <property type="molecule type" value="Genomic_DNA"/>
</dbReference>
<dbReference type="RefSeq" id="WP_114544084.1">
    <property type="nucleotide sequence ID" value="NZ_QQBG01000008.1"/>
</dbReference>
<comment type="caution">
    <text evidence="1">The sequence shown here is derived from an EMBL/GenBank/DDBJ whole genome shotgun (WGS) entry which is preliminary data.</text>
</comment>
<name>A0A369KAU0_9BACT</name>
<keyword evidence="2" id="KW-1185">Reference proteome</keyword>
<reference evidence="1 2" key="1">
    <citation type="submission" date="2018-07" db="EMBL/GenBank/DDBJ databases">
        <title>Comparative genomics of the Candidatus Parilichlamydiaceae reveals evidence of convergent evolution and genome reduction in the phylum Chlamydiae.</title>
        <authorList>
            <person name="Taylor-Brown A."/>
            <person name="Polkinghorne A."/>
        </authorList>
    </citation>
    <scope>NUCLEOTIDE SEQUENCE [LARGE SCALE GENOMIC DNA]</scope>
    <source>
        <strain evidence="1 2">Hat2</strain>
    </source>
</reference>